<evidence type="ECO:0000256" key="1">
    <source>
        <dbReference type="ARBA" id="ARBA00010617"/>
    </source>
</evidence>
<dbReference type="PROSITE" id="PS00086">
    <property type="entry name" value="CYTOCHROME_P450"/>
    <property type="match status" value="1"/>
</dbReference>
<keyword evidence="4" id="KW-0503">Monooxygenase</keyword>
<reference evidence="6" key="1">
    <citation type="journal article" date="2023" name="Plant Biotechnol. J.">
        <title>Chromosome-level wild Hevea brasiliensis genome provides new tools for genomic-assisted breeding and valuable loci to elevate rubber yield.</title>
        <authorList>
            <person name="Cheng H."/>
            <person name="Song X."/>
            <person name="Hu Y."/>
            <person name="Wu T."/>
            <person name="Yang Q."/>
            <person name="An Z."/>
            <person name="Feng S."/>
            <person name="Deng Z."/>
            <person name="Wu W."/>
            <person name="Zeng X."/>
            <person name="Tu M."/>
            <person name="Wang X."/>
            <person name="Huang H."/>
        </authorList>
    </citation>
    <scope>NUCLEOTIDE SEQUENCE</scope>
    <source>
        <strain evidence="6">MT/VB/25A 57/8</strain>
    </source>
</reference>
<keyword evidence="5" id="KW-0812">Transmembrane</keyword>
<evidence type="ECO:0000256" key="3">
    <source>
        <dbReference type="ARBA" id="ARBA00023004"/>
    </source>
</evidence>
<dbReference type="CDD" id="cd11072">
    <property type="entry name" value="CYP71-like"/>
    <property type="match status" value="1"/>
</dbReference>
<keyword evidence="7" id="KW-1185">Reference proteome</keyword>
<dbReference type="InterPro" id="IPR017972">
    <property type="entry name" value="Cyt_P450_CS"/>
</dbReference>
<protein>
    <recommendedName>
        <fullName evidence="8">Cytochrome P450</fullName>
    </recommendedName>
</protein>
<gene>
    <name evidence="6" type="ORF">P3X46_030916</name>
</gene>
<keyword evidence="4" id="KW-0560">Oxidoreductase</keyword>
<organism evidence="6 7">
    <name type="scientific">Hevea brasiliensis</name>
    <name type="common">Para rubber tree</name>
    <name type="synonym">Siphonia brasiliensis</name>
    <dbReference type="NCBI Taxonomy" id="3981"/>
    <lineage>
        <taxon>Eukaryota</taxon>
        <taxon>Viridiplantae</taxon>
        <taxon>Streptophyta</taxon>
        <taxon>Embryophyta</taxon>
        <taxon>Tracheophyta</taxon>
        <taxon>Spermatophyta</taxon>
        <taxon>Magnoliopsida</taxon>
        <taxon>eudicotyledons</taxon>
        <taxon>Gunneridae</taxon>
        <taxon>Pentapetalae</taxon>
        <taxon>rosids</taxon>
        <taxon>fabids</taxon>
        <taxon>Malpighiales</taxon>
        <taxon>Euphorbiaceae</taxon>
        <taxon>Crotonoideae</taxon>
        <taxon>Micrandreae</taxon>
        <taxon>Hevea</taxon>
    </lineage>
</organism>
<dbReference type="EMBL" id="JARPOI010000017">
    <property type="protein sequence ID" value="KAJ9140244.1"/>
    <property type="molecule type" value="Genomic_DNA"/>
</dbReference>
<dbReference type="PRINTS" id="PR00463">
    <property type="entry name" value="EP450I"/>
</dbReference>
<evidence type="ECO:0000313" key="7">
    <source>
        <dbReference type="Proteomes" id="UP001174677"/>
    </source>
</evidence>
<comment type="similarity">
    <text evidence="1 4">Belongs to the cytochrome P450 family.</text>
</comment>
<sequence length="514" mass="58669">MLNIIHLLDQRYVSILPFLVFVYFLIKWLTSPLVAHKKPPPTPPNLPVLGNLHQIGLYPHRSLVPLAQRYGPLMLLHFGSKPVVIVSSTESAREIMKTHDLVFSSRPKLSVAEKLLYNLKDVAVAPYGEHWRKMRSICVLQLLSNRRVQSFRAVREEEVEFLMEKIQQNSSLSLPVNMSEMFSSLTNDVICRVAFGKKYNNGEDGKKFTKLMDDLMRLLGSSLNIGEFIPWLGWVNWVNGFNAKIDRTAKDFDEVIDGILEEHMMNNQEDKTHRNGKEDPNKDLVHILLELQKENASEFSLDRERIKALILDMFLGGSDTSSTVLEWTMTELLRHPRIMKELQNEIRRITHEKSKVTEDDLNEMHYLKLVIKEALRLHPPFPLLAPRESIQDAKIMGYDIAAGTMVLINAWGLARDPNTWTKPEEFWPERFLNNPVDFKGHHLEFIPFGAGRRGCPGMPFATALVELALANLVKNFEWSLPGGAKGDDLDIAESIGITTRRNNPLITIATSISH</sequence>
<evidence type="ECO:0000256" key="4">
    <source>
        <dbReference type="RuleBase" id="RU000461"/>
    </source>
</evidence>
<proteinExistence type="inferred from homology"/>
<dbReference type="SUPFAM" id="SSF48264">
    <property type="entry name" value="Cytochrome P450"/>
    <property type="match status" value="1"/>
</dbReference>
<keyword evidence="2 4" id="KW-0479">Metal-binding</keyword>
<dbReference type="Proteomes" id="UP001174677">
    <property type="component" value="Chromosome 17"/>
</dbReference>
<dbReference type="PRINTS" id="PR00385">
    <property type="entry name" value="P450"/>
</dbReference>
<dbReference type="InterPro" id="IPR001128">
    <property type="entry name" value="Cyt_P450"/>
</dbReference>
<comment type="caution">
    <text evidence="6">The sequence shown here is derived from an EMBL/GenBank/DDBJ whole genome shotgun (WGS) entry which is preliminary data.</text>
</comment>
<dbReference type="Gene3D" id="1.10.630.10">
    <property type="entry name" value="Cytochrome P450"/>
    <property type="match status" value="1"/>
</dbReference>
<evidence type="ECO:0000313" key="6">
    <source>
        <dbReference type="EMBL" id="KAJ9140244.1"/>
    </source>
</evidence>
<dbReference type="InterPro" id="IPR036396">
    <property type="entry name" value="Cyt_P450_sf"/>
</dbReference>
<keyword evidence="3 4" id="KW-0408">Iron</keyword>
<keyword evidence="4" id="KW-0349">Heme</keyword>
<dbReference type="InterPro" id="IPR002401">
    <property type="entry name" value="Cyt_P450_E_grp-I"/>
</dbReference>
<evidence type="ECO:0000256" key="5">
    <source>
        <dbReference type="SAM" id="Phobius"/>
    </source>
</evidence>
<dbReference type="PANTHER" id="PTHR47955:SF15">
    <property type="entry name" value="CYTOCHROME P450 71A2-LIKE"/>
    <property type="match status" value="1"/>
</dbReference>
<dbReference type="PANTHER" id="PTHR47955">
    <property type="entry name" value="CYTOCHROME P450 FAMILY 71 PROTEIN"/>
    <property type="match status" value="1"/>
</dbReference>
<accession>A0ABQ9KIL6</accession>
<dbReference type="Pfam" id="PF00067">
    <property type="entry name" value="p450"/>
    <property type="match status" value="1"/>
</dbReference>
<keyword evidence="5" id="KW-0472">Membrane</keyword>
<evidence type="ECO:0008006" key="8">
    <source>
        <dbReference type="Google" id="ProtNLM"/>
    </source>
</evidence>
<evidence type="ECO:0000256" key="2">
    <source>
        <dbReference type="ARBA" id="ARBA00022723"/>
    </source>
</evidence>
<keyword evidence="5" id="KW-1133">Transmembrane helix</keyword>
<name>A0ABQ9KIL6_HEVBR</name>
<feature type="transmembrane region" description="Helical" evidence="5">
    <location>
        <begin position="12"/>
        <end position="30"/>
    </location>
</feature>